<dbReference type="VEuPathDB" id="ToxoDB:CSUI_001306"/>
<evidence type="ECO:0000256" key="1">
    <source>
        <dbReference type="ARBA" id="ARBA00004123"/>
    </source>
</evidence>
<dbReference type="OrthoDB" id="6275927at2759"/>
<dbReference type="GeneID" id="94424723"/>
<evidence type="ECO:0000256" key="2">
    <source>
        <dbReference type="ARBA" id="ARBA00023163"/>
    </source>
</evidence>
<evidence type="ECO:0000256" key="4">
    <source>
        <dbReference type="SAM" id="MobiDB-lite"/>
    </source>
</evidence>
<proteinExistence type="predicted"/>
<dbReference type="Proteomes" id="UP000221165">
    <property type="component" value="Unassembled WGS sequence"/>
</dbReference>
<feature type="region of interest" description="Disordered" evidence="4">
    <location>
        <begin position="54"/>
        <end position="103"/>
    </location>
</feature>
<dbReference type="Gene3D" id="2.30.18.10">
    <property type="entry name" value="Transcription factor IIA (TFIIA), beta-barrel domain"/>
    <property type="match status" value="1"/>
</dbReference>
<organism evidence="5 6">
    <name type="scientific">Cystoisospora suis</name>
    <dbReference type="NCBI Taxonomy" id="483139"/>
    <lineage>
        <taxon>Eukaryota</taxon>
        <taxon>Sar</taxon>
        <taxon>Alveolata</taxon>
        <taxon>Apicomplexa</taxon>
        <taxon>Conoidasida</taxon>
        <taxon>Coccidia</taxon>
        <taxon>Eucoccidiorida</taxon>
        <taxon>Eimeriorina</taxon>
        <taxon>Sarcocystidae</taxon>
        <taxon>Cystoisospora</taxon>
    </lineage>
</organism>
<protein>
    <submittedName>
        <fullName evidence="5">Cytidine and deoxycytidylate deaminase related protein</fullName>
    </submittedName>
</protein>
<dbReference type="RefSeq" id="XP_067926512.1">
    <property type="nucleotide sequence ID" value="XM_068061512.1"/>
</dbReference>
<feature type="compositionally biased region" description="Basic and acidic residues" evidence="4">
    <location>
        <begin position="64"/>
        <end position="74"/>
    </location>
</feature>
<evidence type="ECO:0000313" key="5">
    <source>
        <dbReference type="EMBL" id="PHJ24840.1"/>
    </source>
</evidence>
<name>A0A2C6KXY9_9APIC</name>
<sequence length="212" mass="23810">MSLLDAEPTSRIEAVYFKIVDRVFQKLRGDNFTVIDRETAEAFSRAWKQQIRRQLGNPLAPTPRAEERRRDLHLSKNRNSLPCSPTLPKRTRNTQGTEEDDDFEDACVDQPLETPEQDSAGVYLSEEEVQYLVGAGRGVLPALDDLTDRDAGDPLDGLVLGSFEKVMRPAETGKRASDGRPACWTLTIRDGVMKVAGREFVFDRIDAEAKEN</sequence>
<dbReference type="InterPro" id="IPR009088">
    <property type="entry name" value="TFIIA_b-brl"/>
</dbReference>
<reference evidence="5 6" key="1">
    <citation type="journal article" date="2017" name="Int. J. Parasitol.">
        <title>The genome of the protozoan parasite Cystoisospora suis and a reverse vaccinology approach to identify vaccine candidates.</title>
        <authorList>
            <person name="Palmieri N."/>
            <person name="Shrestha A."/>
            <person name="Ruttkowski B."/>
            <person name="Beck T."/>
            <person name="Vogl C."/>
            <person name="Tomley F."/>
            <person name="Blake D.P."/>
            <person name="Joachim A."/>
        </authorList>
    </citation>
    <scope>NUCLEOTIDE SEQUENCE [LARGE SCALE GENOMIC DNA]</scope>
    <source>
        <strain evidence="5 6">Wien I</strain>
    </source>
</reference>
<gene>
    <name evidence="5" type="ORF">CSUI_001306</name>
</gene>
<dbReference type="GO" id="GO:0005672">
    <property type="term" value="C:transcription factor TFIIA complex"/>
    <property type="evidence" value="ECO:0007669"/>
    <property type="project" value="InterPro"/>
</dbReference>
<dbReference type="SUPFAM" id="SSF50784">
    <property type="entry name" value="Transcription factor IIA (TFIIA), beta-barrel domain"/>
    <property type="match status" value="1"/>
</dbReference>
<dbReference type="GO" id="GO:0006367">
    <property type="term" value="P:transcription initiation at RNA polymerase II promoter"/>
    <property type="evidence" value="ECO:0007669"/>
    <property type="project" value="InterPro"/>
</dbReference>
<keyword evidence="3" id="KW-0539">Nucleus</keyword>
<evidence type="ECO:0000256" key="3">
    <source>
        <dbReference type="ARBA" id="ARBA00023242"/>
    </source>
</evidence>
<keyword evidence="2" id="KW-0804">Transcription</keyword>
<dbReference type="AlphaFoldDB" id="A0A2C6KXY9"/>
<keyword evidence="6" id="KW-1185">Reference proteome</keyword>
<accession>A0A2C6KXY9</accession>
<dbReference type="EMBL" id="MIGC01000510">
    <property type="protein sequence ID" value="PHJ24840.1"/>
    <property type="molecule type" value="Genomic_DNA"/>
</dbReference>
<comment type="subcellular location">
    <subcellularLocation>
        <location evidence="1">Nucleus</location>
    </subcellularLocation>
</comment>
<comment type="caution">
    <text evidence="5">The sequence shown here is derived from an EMBL/GenBank/DDBJ whole genome shotgun (WGS) entry which is preliminary data.</text>
</comment>
<evidence type="ECO:0000313" key="6">
    <source>
        <dbReference type="Proteomes" id="UP000221165"/>
    </source>
</evidence>